<evidence type="ECO:0000313" key="2">
    <source>
        <dbReference type="Proteomes" id="UP001301958"/>
    </source>
</evidence>
<dbReference type="Proteomes" id="UP001301958">
    <property type="component" value="Unassembled WGS sequence"/>
</dbReference>
<accession>A0AAN6YPN9</accession>
<reference evidence="1" key="2">
    <citation type="submission" date="2023-05" db="EMBL/GenBank/DDBJ databases">
        <authorList>
            <consortium name="Lawrence Berkeley National Laboratory"/>
            <person name="Steindorff A."/>
            <person name="Hensen N."/>
            <person name="Bonometti L."/>
            <person name="Westerberg I."/>
            <person name="Brannstrom I.O."/>
            <person name="Guillou S."/>
            <person name="Cros-Aarteil S."/>
            <person name="Calhoun S."/>
            <person name="Haridas S."/>
            <person name="Kuo A."/>
            <person name="Mondo S."/>
            <person name="Pangilinan J."/>
            <person name="Riley R."/>
            <person name="Labutti K."/>
            <person name="Andreopoulos B."/>
            <person name="Lipzen A."/>
            <person name="Chen C."/>
            <person name="Yanf M."/>
            <person name="Daum C."/>
            <person name="Ng V."/>
            <person name="Clum A."/>
            <person name="Ohm R."/>
            <person name="Martin F."/>
            <person name="Silar P."/>
            <person name="Natvig D."/>
            <person name="Lalanne C."/>
            <person name="Gautier V."/>
            <person name="Ament-Velasquez S.L."/>
            <person name="Kruys A."/>
            <person name="Hutchinson M.I."/>
            <person name="Powell A.J."/>
            <person name="Barry K."/>
            <person name="Miller A.N."/>
            <person name="Grigoriev I.V."/>
            <person name="Debuchy R."/>
            <person name="Gladieux P."/>
            <person name="Thoren M.H."/>
            <person name="Johannesson H."/>
        </authorList>
    </citation>
    <scope>NUCLEOTIDE SEQUENCE</scope>
    <source>
        <strain evidence="1">CBS 990.96</strain>
    </source>
</reference>
<sequence>MIGSGRAAGVARCVFFLPTLVLLLLLLCVCRALTFGVAFGRRDVAGLEGRLWMGRVAKASLRGRLRMGRVVNAALEGRGDVGAW</sequence>
<evidence type="ECO:0000313" key="1">
    <source>
        <dbReference type="EMBL" id="KAK4223004.1"/>
    </source>
</evidence>
<dbReference type="AlphaFoldDB" id="A0AAN6YPN9"/>
<name>A0AAN6YPN9_9PEZI</name>
<protein>
    <submittedName>
        <fullName evidence="1">Uncharacterized protein</fullName>
    </submittedName>
</protein>
<keyword evidence="2" id="KW-1185">Reference proteome</keyword>
<reference evidence="1" key="1">
    <citation type="journal article" date="2023" name="Mol. Phylogenet. Evol.">
        <title>Genome-scale phylogeny and comparative genomics of the fungal order Sordariales.</title>
        <authorList>
            <person name="Hensen N."/>
            <person name="Bonometti L."/>
            <person name="Westerberg I."/>
            <person name="Brannstrom I.O."/>
            <person name="Guillou S."/>
            <person name="Cros-Aarteil S."/>
            <person name="Calhoun S."/>
            <person name="Haridas S."/>
            <person name="Kuo A."/>
            <person name="Mondo S."/>
            <person name="Pangilinan J."/>
            <person name="Riley R."/>
            <person name="LaButti K."/>
            <person name="Andreopoulos B."/>
            <person name="Lipzen A."/>
            <person name="Chen C."/>
            <person name="Yan M."/>
            <person name="Daum C."/>
            <person name="Ng V."/>
            <person name="Clum A."/>
            <person name="Steindorff A."/>
            <person name="Ohm R.A."/>
            <person name="Martin F."/>
            <person name="Silar P."/>
            <person name="Natvig D.O."/>
            <person name="Lalanne C."/>
            <person name="Gautier V."/>
            <person name="Ament-Velasquez S.L."/>
            <person name="Kruys A."/>
            <person name="Hutchinson M.I."/>
            <person name="Powell A.J."/>
            <person name="Barry K."/>
            <person name="Miller A.N."/>
            <person name="Grigoriev I.V."/>
            <person name="Debuchy R."/>
            <person name="Gladieux P."/>
            <person name="Hiltunen Thoren M."/>
            <person name="Johannesson H."/>
        </authorList>
    </citation>
    <scope>NUCLEOTIDE SEQUENCE</scope>
    <source>
        <strain evidence="1">CBS 990.96</strain>
    </source>
</reference>
<dbReference type="EMBL" id="MU865444">
    <property type="protein sequence ID" value="KAK4223004.1"/>
    <property type="molecule type" value="Genomic_DNA"/>
</dbReference>
<comment type="caution">
    <text evidence="1">The sequence shown here is derived from an EMBL/GenBank/DDBJ whole genome shotgun (WGS) entry which is preliminary data.</text>
</comment>
<proteinExistence type="predicted"/>
<gene>
    <name evidence="1" type="ORF">QBC38DRAFT_488603</name>
</gene>
<organism evidence="1 2">
    <name type="scientific">Podospora fimiseda</name>
    <dbReference type="NCBI Taxonomy" id="252190"/>
    <lineage>
        <taxon>Eukaryota</taxon>
        <taxon>Fungi</taxon>
        <taxon>Dikarya</taxon>
        <taxon>Ascomycota</taxon>
        <taxon>Pezizomycotina</taxon>
        <taxon>Sordariomycetes</taxon>
        <taxon>Sordariomycetidae</taxon>
        <taxon>Sordariales</taxon>
        <taxon>Podosporaceae</taxon>
        <taxon>Podospora</taxon>
    </lineage>
</organism>